<dbReference type="Gene3D" id="1.25.40.10">
    <property type="entry name" value="Tetratricopeptide repeat domain"/>
    <property type="match status" value="2"/>
</dbReference>
<evidence type="ECO:0000313" key="3">
    <source>
        <dbReference type="EMBL" id="MCE8018640.1"/>
    </source>
</evidence>
<dbReference type="InterPro" id="IPR011990">
    <property type="entry name" value="TPR-like_helical_dom_sf"/>
</dbReference>
<feature type="chain" id="PRO_5046348523" evidence="1">
    <location>
        <begin position="25"/>
        <end position="809"/>
    </location>
</feature>
<evidence type="ECO:0000313" key="4">
    <source>
        <dbReference type="Proteomes" id="UP001320122"/>
    </source>
</evidence>
<keyword evidence="1" id="KW-0732">Signal</keyword>
<dbReference type="InterPro" id="IPR023870">
    <property type="entry name" value="PGA_export_porin_PgaA"/>
</dbReference>
<comment type="caution">
    <text evidence="3">The sequence shown here is derived from an EMBL/GenBank/DDBJ whole genome shotgun (WGS) entry which is preliminary data.</text>
</comment>
<gene>
    <name evidence="3" type="primary">pgaA</name>
    <name evidence="3" type="ORF">HOP51_00710</name>
</gene>
<reference evidence="3 4" key="1">
    <citation type="journal article" date="2021" name="Front. Microbiol.">
        <title>Aerobic Denitrification and Heterotrophic Sulfur Oxidation in the Genus Halomonas Revealed by Six Novel Species Characterizations and Genome-Based Analysis.</title>
        <authorList>
            <person name="Wang L."/>
            <person name="Shao Z."/>
        </authorList>
    </citation>
    <scope>NUCLEOTIDE SEQUENCE [LARGE SCALE GENOMIC DNA]</scope>
    <source>
        <strain evidence="3 4">MCCC 1A11036</strain>
    </source>
</reference>
<feature type="signal peptide" evidence="1">
    <location>
        <begin position="1"/>
        <end position="24"/>
    </location>
</feature>
<proteinExistence type="predicted"/>
<dbReference type="Pfam" id="PF21197">
    <property type="entry name" value="PgaA_barrel"/>
    <property type="match status" value="1"/>
</dbReference>
<evidence type="ECO:0000259" key="2">
    <source>
        <dbReference type="Pfam" id="PF21197"/>
    </source>
</evidence>
<evidence type="ECO:0000256" key="1">
    <source>
        <dbReference type="SAM" id="SignalP"/>
    </source>
</evidence>
<keyword evidence="4" id="KW-1185">Reference proteome</keyword>
<feature type="domain" description="PgaA membrane beta barrel" evidence="2">
    <location>
        <begin position="519"/>
        <end position="808"/>
    </location>
</feature>
<organism evidence="3 4">
    <name type="scientific">Billgrantia zhangzhouensis</name>
    <dbReference type="NCBI Taxonomy" id="2733481"/>
    <lineage>
        <taxon>Bacteria</taxon>
        <taxon>Pseudomonadati</taxon>
        <taxon>Pseudomonadota</taxon>
        <taxon>Gammaproteobacteria</taxon>
        <taxon>Oceanospirillales</taxon>
        <taxon>Halomonadaceae</taxon>
        <taxon>Billgrantia</taxon>
    </lineage>
</organism>
<accession>A0ABS9AA31</accession>
<dbReference type="Pfam" id="PF13432">
    <property type="entry name" value="TPR_16"/>
    <property type="match status" value="1"/>
</dbReference>
<protein>
    <submittedName>
        <fullName evidence="3">Poly-beta-1,6 N-acetyl-D-glucosamine export porin PgaA</fullName>
    </submittedName>
</protein>
<dbReference type="EMBL" id="JABFTT010000001">
    <property type="protein sequence ID" value="MCE8018640.1"/>
    <property type="molecule type" value="Genomic_DNA"/>
</dbReference>
<sequence>MRPMKLTPAAVLLLSLALSLAAHGQAPVETRREALVGQADAGELSTAIDGLEALYAETGAASVRADLIALLIRARRPTAALEVCPGCPIDSLSAGELLDLAGAARDAGEPRRALDYFTALGHRHPEHAEAWLGQALVYVDQGRYVLAESTLKRYEILAGPTLEAMEARGYLAAETNNALAELQARQALVERQPERVNEIRALYRLAVGLGASEPARELLERQPGLFNASDALWLHYYEGVNDIRLGIHVDDHRSIERGLGRLDQVLESEDVDHDLGLLAERDKIVALAQLRRFTEAEAMSQRLLLQYGSLPNYVLRARAHALSGLGRPEQAIPIYQAILHDEPQRGDDLSDPLYEGLFFSYTDARRHREAQRLLEAWRHAEPLYRRDFTGTTQIENPNLQKVLLLDTMLMAWRGNEREARAQVDAYLAEAPANPYLWQLRGDISRWRGWLEQAQADYQRAASLLGPEQRDTARHGELIARLQQGRWRGTVGQVRHELDSAKPSVSRDNLEREWREQRAAELALSVERSDGQGGGSTQASREWLSDIVFRSPRDDNGSRYYVQHRHQYGTFEEESLRAGYVIAGYEWNLFPSQLTLSAGHGMQRNDEPHFGATLRHDFTDHLAVTLGAEYNSLTTPLRALNDDVHADRYRAAVSYRHDERRTLGTELSLTDFDDGNLRRSILGYWQERLYQRDRWLLAATGWIGGTRNDDVQASYYNPERDTHLSGELLLEYAHPLGYRQTFTQGVTLGAGRYWQRGEASEETWSLGYHQRWEFLPSVSLEYGIARERAVYDGQAEHDTVLTGALVWRFP</sequence>
<dbReference type="SUPFAM" id="SSF48452">
    <property type="entry name" value="TPR-like"/>
    <property type="match status" value="1"/>
</dbReference>
<dbReference type="InterPro" id="IPR049003">
    <property type="entry name" value="PgaA_barrel"/>
</dbReference>
<dbReference type="Proteomes" id="UP001320122">
    <property type="component" value="Unassembled WGS sequence"/>
</dbReference>
<dbReference type="NCBIfam" id="TIGR03939">
    <property type="entry name" value="PGA_TPR_OMP"/>
    <property type="match status" value="1"/>
</dbReference>
<name>A0ABS9AA31_9GAMM</name>